<feature type="domain" description="Heparin-sulfate lyase N-terminal" evidence="6">
    <location>
        <begin position="126"/>
        <end position="303"/>
    </location>
</feature>
<dbReference type="Proteomes" id="UP000240653">
    <property type="component" value="Unassembled WGS sequence"/>
</dbReference>
<evidence type="ECO:0000256" key="1">
    <source>
        <dbReference type="ARBA" id="ARBA00004418"/>
    </source>
</evidence>
<evidence type="ECO:0000259" key="5">
    <source>
        <dbReference type="Pfam" id="PF07940"/>
    </source>
</evidence>
<dbReference type="GO" id="GO:0016829">
    <property type="term" value="F:lyase activity"/>
    <property type="evidence" value="ECO:0007669"/>
    <property type="project" value="UniProtKB-KW"/>
</dbReference>
<dbReference type="PANTHER" id="PTHR39210:SF1">
    <property type="entry name" value="HEPARIN-SULFATE LYASE"/>
    <property type="match status" value="1"/>
</dbReference>
<gene>
    <name evidence="7" type="ORF">C7I85_14105</name>
</gene>
<accession>A0A2P7SCT8</accession>
<dbReference type="GO" id="GO:0042597">
    <property type="term" value="C:periplasmic space"/>
    <property type="evidence" value="ECO:0007669"/>
    <property type="project" value="UniProtKB-SubCell"/>
</dbReference>
<dbReference type="PANTHER" id="PTHR39210">
    <property type="entry name" value="HEPARIN-SULFATE LYASE"/>
    <property type="match status" value="1"/>
</dbReference>
<sequence length="654" mass="71251">MLKRLNWYARRLAVMERGEIRHRVREQLARRAARRERRDWADFVIPGARPTPIHLFAPLFEPALPEPVERQLQTAAETLRSGHLRLLNRDWPGSVLDSSGRVDSAIWTLDPVSGASWPGAERSAFDIDFRFEAGHGDVKYVAELNRLHFLASPAIHARRALDPELARAILSSIISWMEANPPGRGVNWYSGIEAGYRLVSLLCIVAALEPWIDAATGERLASFVAAHGSWLARFPSLHSSANNHLVAEAMGLVLAAQLLPEHPDAAMWLTTGRAHLENRTLALFHEDGVGQEQSPAYSAFTLEMLLIGFAAMGAGAPGPKTRERMAQAASALNAFLDDDGHAPLIGDDDQSRVLMAFGSDEPRYIASIAGAIAGFLGRPDLTPSIRDPHWRDIVFATPPCSPQLTDGTITFPQGGYTVRRGEIDGRRVHLVFDHGPLGFGALAAHGHADALSVWLSLDGRPVLVDAGTHLYHSEGENRRRFRVSALHNTLTIDGASQSEPSGAFNWMPRRAKATLDSVAHAARLDISASHDGYAKRFGAVHHRRIVETTNGFDIADRLTGTPPSGEVEIAFLLAPDLEASVEDHGVVARRGSRTEFTLVAPAGAAIQIVRADAASGRGFHSPGFGILREAATVVFRAPARQMHWQSSILIDPLT</sequence>
<dbReference type="EMBL" id="PXYL01000006">
    <property type="protein sequence ID" value="PSJ60288.1"/>
    <property type="molecule type" value="Genomic_DNA"/>
</dbReference>
<dbReference type="Pfam" id="PF07940">
    <property type="entry name" value="Hepar_II_III_C"/>
    <property type="match status" value="1"/>
</dbReference>
<evidence type="ECO:0000256" key="3">
    <source>
        <dbReference type="ARBA" id="ARBA00022764"/>
    </source>
</evidence>
<comment type="subcellular location">
    <subcellularLocation>
        <location evidence="1">Periplasm</location>
    </subcellularLocation>
</comment>
<evidence type="ECO:0000259" key="6">
    <source>
        <dbReference type="Pfam" id="PF16889"/>
    </source>
</evidence>
<evidence type="ECO:0000256" key="2">
    <source>
        <dbReference type="ARBA" id="ARBA00022729"/>
    </source>
</evidence>
<keyword evidence="4" id="KW-0456">Lyase</keyword>
<evidence type="ECO:0000256" key="4">
    <source>
        <dbReference type="ARBA" id="ARBA00023239"/>
    </source>
</evidence>
<dbReference type="InterPro" id="IPR008929">
    <property type="entry name" value="Chondroitin_lyas"/>
</dbReference>
<keyword evidence="2" id="KW-0732">Signal</keyword>
<reference evidence="7 8" key="1">
    <citation type="submission" date="2018-03" db="EMBL/GenBank/DDBJ databases">
        <title>The draft genome of Mesorhizobium soli JCM 19897.</title>
        <authorList>
            <person name="Li L."/>
            <person name="Liu L."/>
            <person name="Liang L."/>
            <person name="Wang T."/>
            <person name="Zhang X."/>
        </authorList>
    </citation>
    <scope>NUCLEOTIDE SEQUENCE [LARGE SCALE GENOMIC DNA]</scope>
    <source>
        <strain evidence="7 8">JCM 19897</strain>
    </source>
</reference>
<keyword evidence="8" id="KW-1185">Reference proteome</keyword>
<dbReference type="AlphaFoldDB" id="A0A2P7SCT8"/>
<dbReference type="OrthoDB" id="9763014at2"/>
<evidence type="ECO:0000313" key="7">
    <source>
        <dbReference type="EMBL" id="PSJ60288.1"/>
    </source>
</evidence>
<evidence type="ECO:0000313" key="8">
    <source>
        <dbReference type="Proteomes" id="UP000240653"/>
    </source>
</evidence>
<dbReference type="Gene3D" id="2.70.98.70">
    <property type="match status" value="1"/>
</dbReference>
<dbReference type="SUPFAM" id="SSF48230">
    <property type="entry name" value="Chondroitin AC/alginate lyase"/>
    <property type="match status" value="1"/>
</dbReference>
<name>A0A2P7SCT8_9HYPH</name>
<comment type="caution">
    <text evidence="7">The sequence shown here is derived from an EMBL/GenBank/DDBJ whole genome shotgun (WGS) entry which is preliminary data.</text>
</comment>
<dbReference type="InterPro" id="IPR031680">
    <property type="entry name" value="Hepar_II_III_N"/>
</dbReference>
<dbReference type="Gene3D" id="1.50.10.100">
    <property type="entry name" value="Chondroitin AC/alginate lyase"/>
    <property type="match status" value="1"/>
</dbReference>
<dbReference type="RefSeq" id="WP_106724623.1">
    <property type="nucleotide sequence ID" value="NZ_PXYL01000006.1"/>
</dbReference>
<protein>
    <submittedName>
        <fullName evidence="7">Heparinase</fullName>
    </submittedName>
</protein>
<dbReference type="InterPro" id="IPR012480">
    <property type="entry name" value="Hepar_II_III_C"/>
</dbReference>
<feature type="domain" description="Heparinase II/III-like C-terminal" evidence="5">
    <location>
        <begin position="410"/>
        <end position="638"/>
    </location>
</feature>
<dbReference type="Pfam" id="PF16889">
    <property type="entry name" value="Hepar_II_III_N"/>
    <property type="match status" value="1"/>
</dbReference>
<keyword evidence="3" id="KW-0574">Periplasm</keyword>
<proteinExistence type="predicted"/>
<organism evidence="7 8">
    <name type="scientific">Pseudaminobacter soli</name>
    <name type="common">ex Li et al. 2025</name>
    <dbReference type="NCBI Taxonomy" id="1295366"/>
    <lineage>
        <taxon>Bacteria</taxon>
        <taxon>Pseudomonadati</taxon>
        <taxon>Pseudomonadota</taxon>
        <taxon>Alphaproteobacteria</taxon>
        <taxon>Hyphomicrobiales</taxon>
        <taxon>Phyllobacteriaceae</taxon>
        <taxon>Pseudaminobacter</taxon>
    </lineage>
</organism>